<dbReference type="SUPFAM" id="SSF111369">
    <property type="entry name" value="HlyD-like secretion proteins"/>
    <property type="match status" value="1"/>
</dbReference>
<feature type="domain" description="Multidrug resistance protein MdtA-like barrel-sandwich hybrid" evidence="4">
    <location>
        <begin position="48"/>
        <end position="184"/>
    </location>
</feature>
<feature type="domain" description="Multidrug resistance protein MdtA-like alpha-helical hairpin" evidence="3">
    <location>
        <begin position="87"/>
        <end position="155"/>
    </location>
</feature>
<dbReference type="PANTHER" id="PTHR30158">
    <property type="entry name" value="ACRA/E-RELATED COMPONENT OF DRUG EFFLUX TRANSPORTER"/>
    <property type="match status" value="1"/>
</dbReference>
<feature type="domain" description="Multidrug resistance protein MdtA-like beta-barrel" evidence="5">
    <location>
        <begin position="216"/>
        <end position="270"/>
    </location>
</feature>
<protein>
    <submittedName>
        <fullName evidence="7">Efflux RND transporter periplasmic adaptor subunit</fullName>
    </submittedName>
</protein>
<dbReference type="InterPro" id="IPR058625">
    <property type="entry name" value="MdtA-like_BSH"/>
</dbReference>
<dbReference type="InterPro" id="IPR058626">
    <property type="entry name" value="MdtA-like_b-barrel"/>
</dbReference>
<feature type="domain" description="Multidrug resistance protein MdtA-like C-terminal permuted SH3" evidence="6">
    <location>
        <begin position="274"/>
        <end position="333"/>
    </location>
</feature>
<dbReference type="NCBIfam" id="TIGR01730">
    <property type="entry name" value="RND_mfp"/>
    <property type="match status" value="1"/>
</dbReference>
<dbReference type="Gene3D" id="2.40.30.170">
    <property type="match status" value="1"/>
</dbReference>
<accession>A0ABS2GTI6</accession>
<dbReference type="Pfam" id="PF25876">
    <property type="entry name" value="HH_MFP_RND"/>
    <property type="match status" value="1"/>
</dbReference>
<dbReference type="InterPro" id="IPR058627">
    <property type="entry name" value="MdtA-like_C"/>
</dbReference>
<reference evidence="7 8" key="1">
    <citation type="journal article" date="2021" name="Sci. Rep.">
        <title>The distribution of antibiotic resistance genes in chicken gut microbiota commensals.</title>
        <authorList>
            <person name="Juricova H."/>
            <person name="Matiasovicova J."/>
            <person name="Kubasova T."/>
            <person name="Cejkova D."/>
            <person name="Rychlik I."/>
        </authorList>
    </citation>
    <scope>NUCLEOTIDE SEQUENCE [LARGE SCALE GENOMIC DNA]</scope>
    <source>
        <strain evidence="7 8">An562</strain>
    </source>
</reference>
<dbReference type="Pfam" id="PF25917">
    <property type="entry name" value="BSH_RND"/>
    <property type="match status" value="1"/>
</dbReference>
<dbReference type="Gene3D" id="1.10.287.470">
    <property type="entry name" value="Helix hairpin bin"/>
    <property type="match status" value="1"/>
</dbReference>
<comment type="subcellular location">
    <subcellularLocation>
        <location evidence="1">Cell envelope</location>
    </subcellularLocation>
</comment>
<dbReference type="Gene3D" id="2.40.50.100">
    <property type="match status" value="1"/>
</dbReference>
<gene>
    <name evidence="7" type="ORF">H5985_05345</name>
</gene>
<comment type="caution">
    <text evidence="7">The sequence shown here is derived from an EMBL/GenBank/DDBJ whole genome shotgun (WGS) entry which is preliminary data.</text>
</comment>
<dbReference type="InterPro" id="IPR006143">
    <property type="entry name" value="RND_pump_MFP"/>
</dbReference>
<dbReference type="RefSeq" id="WP_205050283.1">
    <property type="nucleotide sequence ID" value="NZ_JACJKX010000008.1"/>
</dbReference>
<evidence type="ECO:0000259" key="3">
    <source>
        <dbReference type="Pfam" id="PF25876"/>
    </source>
</evidence>
<dbReference type="Pfam" id="PF25944">
    <property type="entry name" value="Beta-barrel_RND"/>
    <property type="match status" value="1"/>
</dbReference>
<proteinExistence type="inferred from homology"/>
<comment type="similarity">
    <text evidence="2">Belongs to the membrane fusion protein (MFP) (TC 8.A.1) family.</text>
</comment>
<dbReference type="Pfam" id="PF25967">
    <property type="entry name" value="RND-MFP_C"/>
    <property type="match status" value="1"/>
</dbReference>
<dbReference type="Gene3D" id="2.40.420.20">
    <property type="match status" value="1"/>
</dbReference>
<evidence type="ECO:0000259" key="5">
    <source>
        <dbReference type="Pfam" id="PF25944"/>
    </source>
</evidence>
<name>A0ABS2GTI6_9BURK</name>
<organism evidence="7 8">
    <name type="scientific">Parasutterella secunda</name>
    <dbReference type="NCBI Taxonomy" id="626947"/>
    <lineage>
        <taxon>Bacteria</taxon>
        <taxon>Pseudomonadati</taxon>
        <taxon>Pseudomonadota</taxon>
        <taxon>Betaproteobacteria</taxon>
        <taxon>Burkholderiales</taxon>
        <taxon>Sutterellaceae</taxon>
        <taxon>Parasutterella</taxon>
    </lineage>
</organism>
<dbReference type="InterPro" id="IPR058624">
    <property type="entry name" value="MdtA-like_HH"/>
</dbReference>
<evidence type="ECO:0000256" key="2">
    <source>
        <dbReference type="ARBA" id="ARBA00009477"/>
    </source>
</evidence>
<evidence type="ECO:0000259" key="6">
    <source>
        <dbReference type="Pfam" id="PF25967"/>
    </source>
</evidence>
<dbReference type="EMBL" id="JACJKX010000008">
    <property type="protein sequence ID" value="MBM6928694.1"/>
    <property type="molecule type" value="Genomic_DNA"/>
</dbReference>
<evidence type="ECO:0000256" key="1">
    <source>
        <dbReference type="ARBA" id="ARBA00004196"/>
    </source>
</evidence>
<keyword evidence="8" id="KW-1185">Reference proteome</keyword>
<evidence type="ECO:0000259" key="4">
    <source>
        <dbReference type="Pfam" id="PF25917"/>
    </source>
</evidence>
<evidence type="ECO:0000313" key="7">
    <source>
        <dbReference type="EMBL" id="MBM6928694.1"/>
    </source>
</evidence>
<evidence type="ECO:0000313" key="8">
    <source>
        <dbReference type="Proteomes" id="UP000777002"/>
    </source>
</evidence>
<dbReference type="Proteomes" id="UP000777002">
    <property type="component" value="Unassembled WGS sequence"/>
</dbReference>
<sequence length="360" mass="39146">MAALTLAGCGEKKTTAERPPVEVATMTAVPTTAIRWIDTFGQTEGAEEVEVRAQVSGVLRKLNFKEGEVVKAGQTLFEIEKDPYEAQLRQAKAQTQQAKTELIKARRDAKRASELIKVNAVSRQEYDDAQSALGIAKSALALAQAQEENARIDLSHAMVPAPVDGIAGKSEVNIGSLITAGTTLLTSITQPQSLRVSFAIGDKALQGAVLKKDNLVRVFLPDSTEFLPAKLDFISQQVDADRGTLRLRAVLPATDKLLPGQYVQVRLMLGEYQNAYLVPQGVVRQKSDGTYAVYVIQDGTAQERGVELGNWEGKDWIVTKGLNPGDKVITNQILRLRDGIRVTEKTPSDQPQLQSESAKP</sequence>